<sequence>MPCLQVAPHNIFLEALSCLSGCNYYLAKAVDSEANKENVCVDLKGSAGQRFFKGGGKKQRWENRDRFPSDNAKK</sequence>
<feature type="compositionally biased region" description="Basic and acidic residues" evidence="1">
    <location>
        <begin position="59"/>
        <end position="74"/>
    </location>
</feature>
<evidence type="ECO:0000256" key="1">
    <source>
        <dbReference type="SAM" id="MobiDB-lite"/>
    </source>
</evidence>
<evidence type="ECO:0000313" key="3">
    <source>
        <dbReference type="WBParaSite" id="L893_g30027.t1"/>
    </source>
</evidence>
<name>A0A1I7ZVK8_9BILA</name>
<organism evidence="2 3">
    <name type="scientific">Steinernema glaseri</name>
    <dbReference type="NCBI Taxonomy" id="37863"/>
    <lineage>
        <taxon>Eukaryota</taxon>
        <taxon>Metazoa</taxon>
        <taxon>Ecdysozoa</taxon>
        <taxon>Nematoda</taxon>
        <taxon>Chromadorea</taxon>
        <taxon>Rhabditida</taxon>
        <taxon>Tylenchina</taxon>
        <taxon>Panagrolaimomorpha</taxon>
        <taxon>Strongyloidoidea</taxon>
        <taxon>Steinernematidae</taxon>
        <taxon>Steinernema</taxon>
    </lineage>
</organism>
<protein>
    <submittedName>
        <fullName evidence="3">Ovule protein</fullName>
    </submittedName>
</protein>
<reference evidence="3" key="1">
    <citation type="submission" date="2016-11" db="UniProtKB">
        <authorList>
            <consortium name="WormBaseParasite"/>
        </authorList>
    </citation>
    <scope>IDENTIFICATION</scope>
</reference>
<dbReference type="AlphaFoldDB" id="A0A1I7ZVK8"/>
<proteinExistence type="predicted"/>
<keyword evidence="2" id="KW-1185">Reference proteome</keyword>
<evidence type="ECO:0000313" key="2">
    <source>
        <dbReference type="Proteomes" id="UP000095287"/>
    </source>
</evidence>
<dbReference type="WBParaSite" id="L893_g30027.t1">
    <property type="protein sequence ID" value="L893_g30027.t1"/>
    <property type="gene ID" value="L893_g30027"/>
</dbReference>
<feature type="region of interest" description="Disordered" evidence="1">
    <location>
        <begin position="54"/>
        <end position="74"/>
    </location>
</feature>
<accession>A0A1I7ZVK8</accession>
<dbReference type="Proteomes" id="UP000095287">
    <property type="component" value="Unplaced"/>
</dbReference>